<dbReference type="InterPro" id="IPR032675">
    <property type="entry name" value="LRR_dom_sf"/>
</dbReference>
<dbReference type="SUPFAM" id="SSF52047">
    <property type="entry name" value="RNI-like"/>
    <property type="match status" value="2"/>
</dbReference>
<keyword evidence="3" id="KW-1185">Reference proteome</keyword>
<dbReference type="InterPro" id="IPR051279">
    <property type="entry name" value="PP1-Reg/Actin-Interact_Protein"/>
</dbReference>
<dbReference type="Gene3D" id="3.80.10.10">
    <property type="entry name" value="Ribonuclease Inhibitor"/>
    <property type="match status" value="1"/>
</dbReference>
<sequence length="957" mass="110362">MSNVSKSEKKIQKKQKKEEAKYQKKLKKKQRKIEKKKRKLQKKTKKIDLSQLKDLTIEERTVIEGMVDDAINENVLLVQNILKKKSFKKIEKRIFVLTLFRVLTIGKRKKSLKKKVCRNGHLYDLKKIEYFDKTHFKLQFKDFLIDVHHPKALSILETIKTNYSRISIGLPNTNLCIFEDFSILASGNSLSLIGSGEENSSKIDLNQKNTLFVQKIQTASISESENKSDFEEETQTQTKTNEQVEQTQTQTQESNDQSEKEQEDQEKTEQENQKEENNDQSEKEQEEKEKTPKEYEKEEETQEKEEKQKEEEQSDSLEIKEELTFGSKMNLKKVKSENEKLNMKGHELPKLENKTYFRQNMNKDEMLRAHTVDCVTNLNKTSSIWNLQSIHKKTKYPGNGFSEQYKAWCSYYKTPISKAFLKFVKNECYENKNKGKRKMLDLSNFRRIDLYMDNSIDIYPIVAALKHNDYFTKFRLSNIYRKDPITLMSEVLEFNSSLTEMTLSGLESSEGFGKLGKAIRKNPDLHLTLIDLSGNKIQSKEAKNLAHGLSCLQYLETLNLSFCNLSESSVATILLNLLACKNIKYLSLSGNKFGKKGAELLNQVILKNQLKVLMLDFTGIDFRYISSSLVKSKIEVLSLIGNKFNKEAFWCLAETFKVVSSVKKLDISNATLTHNYFPLLLDSILLNDKLKNFSLSASGNQFGPDICHKILEVFETNTESESLEELILDNNEFASEGINLILKCAAISKSLKKLSISRNILKGKDIELIEHSFIDFLTNSICLTHFRCKGNEKYHLGKDFCDVFQKIEKTKVFHVLDLSGNNFTNEGLNIISNCLFQNKLLVHSLFIDNNGWDLSSFENFSNAVQKNHSLVTPLWPEKDSTSILTSSSKKSSKSVKTHISKMKEKYNKHCKKNSKKLPNYKYIGLTISADGIESMNQKELLFYLTQLFSIHKKSIVD</sequence>
<feature type="region of interest" description="Disordered" evidence="1">
    <location>
        <begin position="219"/>
        <end position="324"/>
    </location>
</feature>
<proteinExistence type="predicted"/>
<evidence type="ECO:0000313" key="3">
    <source>
        <dbReference type="Proteomes" id="UP001150062"/>
    </source>
</evidence>
<evidence type="ECO:0000313" key="2">
    <source>
        <dbReference type="EMBL" id="KAJ6233974.1"/>
    </source>
</evidence>
<dbReference type="PANTHER" id="PTHR24112:SF66">
    <property type="entry name" value="LEUCINE-RICH REPEAT, ISOFORM F"/>
    <property type="match status" value="1"/>
</dbReference>
<feature type="compositionally biased region" description="Basic and acidic residues" evidence="1">
    <location>
        <begin position="257"/>
        <end position="296"/>
    </location>
</feature>
<feature type="compositionally biased region" description="Low complexity" evidence="1">
    <location>
        <begin position="235"/>
        <end position="255"/>
    </location>
</feature>
<feature type="region of interest" description="Disordered" evidence="1">
    <location>
        <begin position="1"/>
        <end position="39"/>
    </location>
</feature>
<organism evidence="2 3">
    <name type="scientific">Anaeramoeba flamelloides</name>
    <dbReference type="NCBI Taxonomy" id="1746091"/>
    <lineage>
        <taxon>Eukaryota</taxon>
        <taxon>Metamonada</taxon>
        <taxon>Anaeramoebidae</taxon>
        <taxon>Anaeramoeba</taxon>
    </lineage>
</organism>
<dbReference type="EMBL" id="JAOAOG010000272">
    <property type="protein sequence ID" value="KAJ6233974.1"/>
    <property type="molecule type" value="Genomic_DNA"/>
</dbReference>
<feature type="compositionally biased region" description="Basic and acidic residues" evidence="1">
    <location>
        <begin position="304"/>
        <end position="323"/>
    </location>
</feature>
<evidence type="ECO:0000256" key="1">
    <source>
        <dbReference type="SAM" id="MobiDB-lite"/>
    </source>
</evidence>
<accession>A0ABQ8XPE6</accession>
<name>A0ABQ8XPE6_9EUKA</name>
<protein>
    <submittedName>
        <fullName evidence="2">Leucine-rich repeat</fullName>
    </submittedName>
</protein>
<dbReference type="InterPro" id="IPR001611">
    <property type="entry name" value="Leu-rich_rpt"/>
</dbReference>
<dbReference type="SMART" id="SM00368">
    <property type="entry name" value="LRR_RI"/>
    <property type="match status" value="5"/>
</dbReference>
<gene>
    <name evidence="2" type="ORF">M0813_00607</name>
</gene>
<dbReference type="Proteomes" id="UP001150062">
    <property type="component" value="Unassembled WGS sequence"/>
</dbReference>
<dbReference type="Pfam" id="PF13516">
    <property type="entry name" value="LRR_6"/>
    <property type="match status" value="2"/>
</dbReference>
<dbReference type="PANTHER" id="PTHR24112">
    <property type="entry name" value="LEUCINE-RICH REPEAT, ISOFORM F-RELATED"/>
    <property type="match status" value="1"/>
</dbReference>
<comment type="caution">
    <text evidence="2">The sequence shown here is derived from an EMBL/GenBank/DDBJ whole genome shotgun (WGS) entry which is preliminary data.</text>
</comment>
<feature type="compositionally biased region" description="Basic and acidic residues" evidence="1">
    <location>
        <begin position="1"/>
        <end position="22"/>
    </location>
</feature>
<feature type="compositionally biased region" description="Basic residues" evidence="1">
    <location>
        <begin position="23"/>
        <end position="39"/>
    </location>
</feature>
<reference evidence="2" key="1">
    <citation type="submission" date="2022-08" db="EMBL/GenBank/DDBJ databases">
        <title>Novel sulfate-reducing endosymbionts in the free-living metamonad Anaeramoeba.</title>
        <authorList>
            <person name="Jerlstrom-Hultqvist J."/>
            <person name="Cepicka I."/>
            <person name="Gallot-Lavallee L."/>
            <person name="Salas-Leiva D."/>
            <person name="Curtis B.A."/>
            <person name="Zahonova K."/>
            <person name="Pipaliya S."/>
            <person name="Dacks J."/>
            <person name="Roger A.J."/>
        </authorList>
    </citation>
    <scope>NUCLEOTIDE SEQUENCE</scope>
    <source>
        <strain evidence="2">Schooner1</strain>
    </source>
</reference>